<evidence type="ECO:0000313" key="2">
    <source>
        <dbReference type="EMBL" id="AGK61148.1"/>
    </source>
</evidence>
<dbReference type="Proteomes" id="UP000013307">
    <property type="component" value="Chromosome"/>
</dbReference>
<dbReference type="STRING" id="387631.Asulf_01148"/>
<evidence type="ECO:0000259" key="1">
    <source>
        <dbReference type="Pfam" id="PF01978"/>
    </source>
</evidence>
<proteinExistence type="predicted"/>
<dbReference type="InterPro" id="IPR002831">
    <property type="entry name" value="Tscrpt_reg_TrmB_N"/>
</dbReference>
<reference evidence="2 3" key="1">
    <citation type="journal article" date="2013" name="Genome Announc.">
        <title>Complete Genome Sequence of the Thermophilic and Facultatively Chemolithoautotrophic Sulfate Reducer Archaeoglobus sulfaticallidus Strain PM70-1T.</title>
        <authorList>
            <person name="Stokke R."/>
            <person name="Hocking W.P."/>
            <person name="Steinsbu B.O."/>
            <person name="Steen I.H."/>
        </authorList>
    </citation>
    <scope>NUCLEOTIDE SEQUENCE [LARGE SCALE GENOMIC DNA]</scope>
    <source>
        <strain evidence="2">PM70-1</strain>
    </source>
</reference>
<evidence type="ECO:0000313" key="3">
    <source>
        <dbReference type="Proteomes" id="UP000013307"/>
    </source>
</evidence>
<accession>N0BDR6</accession>
<organism evidence="2 3">
    <name type="scientific">Archaeoglobus sulfaticallidus PM70-1</name>
    <dbReference type="NCBI Taxonomy" id="387631"/>
    <lineage>
        <taxon>Archaea</taxon>
        <taxon>Methanobacteriati</taxon>
        <taxon>Methanobacteriota</taxon>
        <taxon>Archaeoglobi</taxon>
        <taxon>Archaeoglobales</taxon>
        <taxon>Archaeoglobaceae</taxon>
        <taxon>Archaeoglobus</taxon>
    </lineage>
</organism>
<dbReference type="KEGG" id="ast:Asulf_01148"/>
<gene>
    <name evidence="2" type="ORF">Asulf_01148</name>
</gene>
<feature type="domain" description="Transcription regulator TrmB N-terminal" evidence="1">
    <location>
        <begin position="61"/>
        <end position="119"/>
    </location>
</feature>
<dbReference type="InterPro" id="IPR036390">
    <property type="entry name" value="WH_DNA-bd_sf"/>
</dbReference>
<dbReference type="EMBL" id="CP005290">
    <property type="protein sequence ID" value="AGK61148.1"/>
    <property type="molecule type" value="Genomic_DNA"/>
</dbReference>
<dbReference type="SUPFAM" id="SSF46785">
    <property type="entry name" value="Winged helix' DNA-binding domain"/>
    <property type="match status" value="1"/>
</dbReference>
<name>N0BDR6_9EURY</name>
<dbReference type="HOGENOM" id="CLU_1259041_0_0_2"/>
<dbReference type="AlphaFoldDB" id="N0BDR6"/>
<dbReference type="Pfam" id="PF01978">
    <property type="entry name" value="TrmB"/>
    <property type="match status" value="1"/>
</dbReference>
<protein>
    <recommendedName>
        <fullName evidence="1">Transcription regulator TrmB N-terminal domain-containing protein</fullName>
    </recommendedName>
</protein>
<dbReference type="eggNOG" id="arCOG06876">
    <property type="taxonomic scope" value="Archaea"/>
</dbReference>
<keyword evidence="3" id="KW-1185">Reference proteome</keyword>
<sequence>MFYPYYDFDCDVAITEIRGLLKKKSEVKIVKAKLTVDACINALVSAQRESVKLILHVPQKISDAEAEAFKLLLTMDSLTVASLASLLSCSEAKARKLLQGLTARGLARQVKVGRQIQYEPGVNIPHPSALAGISMLYELKDGEPVGEKLLPPSISVNDAERMLKMIWDVKLSDYRLVYYPYHIWKTYEGGKEGIVAVDALTGNVNDFVSKLLAKTILFH</sequence>